<dbReference type="PANTHER" id="PTHR35526">
    <property type="entry name" value="ANTI-SIGMA-F FACTOR RSBW-RELATED"/>
    <property type="match status" value="1"/>
</dbReference>
<dbReference type="AlphaFoldDB" id="A0A9D1YAV0"/>
<keyword evidence="3 7" id="KW-0547">Nucleotide-binding</keyword>
<keyword evidence="6 7" id="KW-0749">Sporulation</keyword>
<accession>A0A9D1YAV0</accession>
<dbReference type="NCBIfam" id="TIGR01925">
    <property type="entry name" value="spIIAB"/>
    <property type="match status" value="1"/>
</dbReference>
<dbReference type="GO" id="GO:0004674">
    <property type="term" value="F:protein serine/threonine kinase activity"/>
    <property type="evidence" value="ECO:0007669"/>
    <property type="project" value="UniProtKB-KW"/>
</dbReference>
<protein>
    <recommendedName>
        <fullName evidence="7">Anti-sigma F factor</fullName>
        <ecNumber evidence="7">2.7.11.1</ecNumber>
    </recommendedName>
    <alternativeName>
        <fullName evidence="7">Stage II sporulation protein AB</fullName>
    </alternativeName>
</protein>
<dbReference type="InterPro" id="IPR010194">
    <property type="entry name" value="Anti-sigma_F"/>
</dbReference>
<comment type="function">
    <text evidence="7">Binds to sigma F and blocks its ability to form an RNA polymerase holoenzyme (E-sigma F). Phosphorylates SpoIIAA on a serine residue. This phosphorylation may enable SpoIIAA to act as an anti-anti-sigma factor that counteracts SpoIIAB and thus releases sigma F from inhibition.</text>
</comment>
<feature type="domain" description="Histidine kinase/HSP90-like ATPase" evidence="8">
    <location>
        <begin position="37"/>
        <end position="141"/>
    </location>
</feature>
<comment type="catalytic activity">
    <reaction evidence="7">
        <text>L-seryl-[protein] + ATP = O-phospho-L-seryl-[protein] + ADP + H(+)</text>
        <dbReference type="Rhea" id="RHEA:17989"/>
        <dbReference type="Rhea" id="RHEA-COMP:9863"/>
        <dbReference type="Rhea" id="RHEA-COMP:11604"/>
        <dbReference type="ChEBI" id="CHEBI:15378"/>
        <dbReference type="ChEBI" id="CHEBI:29999"/>
        <dbReference type="ChEBI" id="CHEBI:30616"/>
        <dbReference type="ChEBI" id="CHEBI:83421"/>
        <dbReference type="ChEBI" id="CHEBI:456216"/>
        <dbReference type="EC" id="2.7.11.1"/>
    </reaction>
</comment>
<evidence type="ECO:0000259" key="8">
    <source>
        <dbReference type="SMART" id="SM00387"/>
    </source>
</evidence>
<dbReference type="HAMAP" id="MF_00637">
    <property type="entry name" value="Anti_sigma_F"/>
    <property type="match status" value="1"/>
</dbReference>
<reference evidence="9" key="1">
    <citation type="journal article" date="2021" name="PeerJ">
        <title>Extensive microbial diversity within the chicken gut microbiome revealed by metagenomics and culture.</title>
        <authorList>
            <person name="Gilroy R."/>
            <person name="Ravi A."/>
            <person name="Getino M."/>
            <person name="Pursley I."/>
            <person name="Horton D.L."/>
            <person name="Alikhan N.F."/>
            <person name="Baker D."/>
            <person name="Gharbi K."/>
            <person name="Hall N."/>
            <person name="Watson M."/>
            <person name="Adriaenssens E.M."/>
            <person name="Foster-Nyarko E."/>
            <person name="Jarju S."/>
            <person name="Secka A."/>
            <person name="Antonio M."/>
            <person name="Oren A."/>
            <person name="Chaudhuri R.R."/>
            <person name="La Ragione R."/>
            <person name="Hildebrand F."/>
            <person name="Pallen M.J."/>
        </authorList>
    </citation>
    <scope>NUCLEOTIDE SEQUENCE</scope>
    <source>
        <strain evidence="9">1282</strain>
    </source>
</reference>
<proteinExistence type="inferred from homology"/>
<dbReference type="SUPFAM" id="SSF55874">
    <property type="entry name" value="ATPase domain of HSP90 chaperone/DNA topoisomerase II/histidine kinase"/>
    <property type="match status" value="1"/>
</dbReference>
<comment type="catalytic activity">
    <reaction evidence="7">
        <text>L-threonyl-[protein] + ATP = O-phospho-L-threonyl-[protein] + ADP + H(+)</text>
        <dbReference type="Rhea" id="RHEA:46608"/>
        <dbReference type="Rhea" id="RHEA-COMP:11060"/>
        <dbReference type="Rhea" id="RHEA-COMP:11605"/>
        <dbReference type="ChEBI" id="CHEBI:15378"/>
        <dbReference type="ChEBI" id="CHEBI:30013"/>
        <dbReference type="ChEBI" id="CHEBI:30616"/>
        <dbReference type="ChEBI" id="CHEBI:61977"/>
        <dbReference type="ChEBI" id="CHEBI:456216"/>
        <dbReference type="EC" id="2.7.11.1"/>
    </reaction>
</comment>
<dbReference type="EC" id="2.7.11.1" evidence="7"/>
<evidence type="ECO:0000256" key="2">
    <source>
        <dbReference type="ARBA" id="ARBA00022679"/>
    </source>
</evidence>
<sequence length="143" mass="15295">MKPLNQVQISFPSNSVNEGFARAAVSAFLAQLDPTVADLSDLKTAVSEAVTNAILHGYRDSLGTVYITVKLFPEGKAVVRVRDKGRGIPDVKQAMEPLFTTGGEERAGLGFAVMKSFCDSVRVTSTPGKGTSVTLTKRFETRG</sequence>
<dbReference type="GO" id="GO:0030436">
    <property type="term" value="P:asexual sporulation"/>
    <property type="evidence" value="ECO:0007669"/>
    <property type="project" value="UniProtKB-UniRule"/>
</dbReference>
<dbReference type="Pfam" id="PF13581">
    <property type="entry name" value="HATPase_c_2"/>
    <property type="match status" value="1"/>
</dbReference>
<evidence type="ECO:0000256" key="4">
    <source>
        <dbReference type="ARBA" id="ARBA00022777"/>
    </source>
</evidence>
<dbReference type="GO" id="GO:0042174">
    <property type="term" value="P:negative regulation of sporulation resulting in formation of a cellular spore"/>
    <property type="evidence" value="ECO:0007669"/>
    <property type="project" value="InterPro"/>
</dbReference>
<keyword evidence="2 7" id="KW-0808">Transferase</keyword>
<dbReference type="InterPro" id="IPR003594">
    <property type="entry name" value="HATPase_dom"/>
</dbReference>
<dbReference type="EMBL" id="DXDU01000004">
    <property type="protein sequence ID" value="HIY25562.1"/>
    <property type="molecule type" value="Genomic_DNA"/>
</dbReference>
<dbReference type="GO" id="GO:0005524">
    <property type="term" value="F:ATP binding"/>
    <property type="evidence" value="ECO:0007669"/>
    <property type="project" value="UniProtKB-KW"/>
</dbReference>
<reference evidence="9" key="2">
    <citation type="submission" date="2021-04" db="EMBL/GenBank/DDBJ databases">
        <authorList>
            <person name="Gilroy R."/>
        </authorList>
    </citation>
    <scope>NUCLEOTIDE SEQUENCE</scope>
    <source>
        <strain evidence="9">1282</strain>
    </source>
</reference>
<keyword evidence="1 7" id="KW-0723">Serine/threonine-protein kinase</keyword>
<gene>
    <name evidence="7 9" type="primary">spoIIAB</name>
    <name evidence="9" type="ORF">H9838_00120</name>
</gene>
<evidence type="ECO:0000256" key="6">
    <source>
        <dbReference type="ARBA" id="ARBA00022969"/>
    </source>
</evidence>
<evidence type="ECO:0000256" key="5">
    <source>
        <dbReference type="ARBA" id="ARBA00022840"/>
    </source>
</evidence>
<dbReference type="Proteomes" id="UP000823915">
    <property type="component" value="Unassembled WGS sequence"/>
</dbReference>
<dbReference type="GO" id="GO:0016989">
    <property type="term" value="F:sigma factor antagonist activity"/>
    <property type="evidence" value="ECO:0007669"/>
    <property type="project" value="InterPro"/>
</dbReference>
<name>A0A9D1YAV0_9FIRM</name>
<comment type="caution">
    <text evidence="9">The sequence shown here is derived from an EMBL/GenBank/DDBJ whole genome shotgun (WGS) entry which is preliminary data.</text>
</comment>
<dbReference type="InterPro" id="IPR050267">
    <property type="entry name" value="Anti-sigma-factor_SerPK"/>
</dbReference>
<evidence type="ECO:0000256" key="3">
    <source>
        <dbReference type="ARBA" id="ARBA00022741"/>
    </source>
</evidence>
<keyword evidence="4 7" id="KW-0418">Kinase</keyword>
<dbReference type="PANTHER" id="PTHR35526:SF3">
    <property type="entry name" value="ANTI-SIGMA-F FACTOR RSBW"/>
    <property type="match status" value="1"/>
</dbReference>
<evidence type="ECO:0000313" key="9">
    <source>
        <dbReference type="EMBL" id="HIY25562.1"/>
    </source>
</evidence>
<evidence type="ECO:0000313" key="10">
    <source>
        <dbReference type="Proteomes" id="UP000823915"/>
    </source>
</evidence>
<dbReference type="Gene3D" id="3.30.565.10">
    <property type="entry name" value="Histidine kinase-like ATPase, C-terminal domain"/>
    <property type="match status" value="1"/>
</dbReference>
<evidence type="ECO:0000256" key="1">
    <source>
        <dbReference type="ARBA" id="ARBA00022527"/>
    </source>
</evidence>
<dbReference type="GO" id="GO:0030435">
    <property type="term" value="P:sporulation resulting in formation of a cellular spore"/>
    <property type="evidence" value="ECO:0007669"/>
    <property type="project" value="UniProtKB-KW"/>
</dbReference>
<evidence type="ECO:0000256" key="7">
    <source>
        <dbReference type="HAMAP-Rule" id="MF_00637"/>
    </source>
</evidence>
<dbReference type="SMART" id="SM00387">
    <property type="entry name" value="HATPase_c"/>
    <property type="match status" value="1"/>
</dbReference>
<organism evidence="9 10">
    <name type="scientific">Candidatus Acutalibacter pullistercoris</name>
    <dbReference type="NCBI Taxonomy" id="2838418"/>
    <lineage>
        <taxon>Bacteria</taxon>
        <taxon>Bacillati</taxon>
        <taxon>Bacillota</taxon>
        <taxon>Clostridia</taxon>
        <taxon>Eubacteriales</taxon>
        <taxon>Acutalibacteraceae</taxon>
        <taxon>Acutalibacter</taxon>
    </lineage>
</organism>
<dbReference type="InterPro" id="IPR036890">
    <property type="entry name" value="HATPase_C_sf"/>
</dbReference>
<comment type="similarity">
    <text evidence="7">Belongs to the anti-sigma-factor family.</text>
</comment>
<keyword evidence="5 7" id="KW-0067">ATP-binding</keyword>